<proteinExistence type="predicted"/>
<accession>A0ABR6UC84</accession>
<gene>
    <name evidence="2" type="ORF">H7344_15800</name>
</gene>
<keyword evidence="2" id="KW-0282">Flagellum</keyword>
<feature type="compositionally biased region" description="Basic residues" evidence="1">
    <location>
        <begin position="88"/>
        <end position="107"/>
    </location>
</feature>
<name>A0ABR6UC84_9ACTN</name>
<dbReference type="EMBL" id="JACMYC010000010">
    <property type="protein sequence ID" value="MBC2961763.1"/>
    <property type="molecule type" value="Genomic_DNA"/>
</dbReference>
<dbReference type="RefSeq" id="WP_186346962.1">
    <property type="nucleotide sequence ID" value="NZ_BMMR01000002.1"/>
</dbReference>
<comment type="caution">
    <text evidence="2">The sequence shown here is derived from an EMBL/GenBank/DDBJ whole genome shotgun (WGS) entry which is preliminary data.</text>
</comment>
<organism evidence="2 3">
    <name type="scientific">Nocardioides deserti</name>
    <dbReference type="NCBI Taxonomy" id="1588644"/>
    <lineage>
        <taxon>Bacteria</taxon>
        <taxon>Bacillati</taxon>
        <taxon>Actinomycetota</taxon>
        <taxon>Actinomycetes</taxon>
        <taxon>Propionibacteriales</taxon>
        <taxon>Nocardioidaceae</taxon>
        <taxon>Nocardioides</taxon>
    </lineage>
</organism>
<reference evidence="2 3" key="1">
    <citation type="submission" date="2020-08" db="EMBL/GenBank/DDBJ databases">
        <title>novel species in genus Nocardioides.</title>
        <authorList>
            <person name="Zhang G."/>
        </authorList>
    </citation>
    <scope>NUCLEOTIDE SEQUENCE [LARGE SCALE GENOMIC DNA]</scope>
    <source>
        <strain evidence="2 3">SC8A-24</strain>
    </source>
</reference>
<keyword evidence="2" id="KW-0969">Cilium</keyword>
<evidence type="ECO:0000313" key="2">
    <source>
        <dbReference type="EMBL" id="MBC2961763.1"/>
    </source>
</evidence>
<keyword evidence="3" id="KW-1185">Reference proteome</keyword>
<dbReference type="Proteomes" id="UP000604001">
    <property type="component" value="Unassembled WGS sequence"/>
</dbReference>
<sequence>MSHPALRPLLTALAAVALLVGSVVGGAVLLTSAGTATASAAPPGCIAEQNTYDDEVSRVGRLEQQLAKKSANVKKARKAYQRTEKGSKQRAKAKKKLEHRKAAKKRTKADLVQARADRAAARQDLEDCRYLATATATPTTGGPTATLTVSPSPSCSPSPSPTSTPSTPGLPGAPGLPTPSSSPTASATADPCEGGGSPLDPLCDILPVPILCSLP</sequence>
<evidence type="ECO:0000313" key="3">
    <source>
        <dbReference type="Proteomes" id="UP000604001"/>
    </source>
</evidence>
<protein>
    <submittedName>
        <fullName evidence="2">Flagellar FliJ family protein</fullName>
    </submittedName>
</protein>
<feature type="compositionally biased region" description="Low complexity" evidence="1">
    <location>
        <begin position="135"/>
        <end position="153"/>
    </location>
</feature>
<feature type="region of interest" description="Disordered" evidence="1">
    <location>
        <begin position="135"/>
        <end position="200"/>
    </location>
</feature>
<feature type="compositionally biased region" description="Low complexity" evidence="1">
    <location>
        <begin position="163"/>
        <end position="188"/>
    </location>
</feature>
<keyword evidence="2" id="KW-0966">Cell projection</keyword>
<evidence type="ECO:0000256" key="1">
    <source>
        <dbReference type="SAM" id="MobiDB-lite"/>
    </source>
</evidence>
<feature type="compositionally biased region" description="Basic residues" evidence="1">
    <location>
        <begin position="71"/>
        <end position="80"/>
    </location>
</feature>
<feature type="region of interest" description="Disordered" evidence="1">
    <location>
        <begin position="69"/>
        <end position="115"/>
    </location>
</feature>